<protein>
    <submittedName>
        <fullName evidence="8">Response regulator transcription factor</fullName>
    </submittedName>
</protein>
<dbReference type="Gene3D" id="3.40.50.2300">
    <property type="match status" value="1"/>
</dbReference>
<keyword evidence="1" id="KW-0597">Phosphoprotein</keyword>
<comment type="caution">
    <text evidence="8">The sequence shown here is derived from an EMBL/GenBank/DDBJ whole genome shotgun (WGS) entry which is preliminary data.</text>
</comment>
<dbReference type="InterPro" id="IPR011006">
    <property type="entry name" value="CheY-like_superfamily"/>
</dbReference>
<evidence type="ECO:0000256" key="1">
    <source>
        <dbReference type="ARBA" id="ARBA00022553"/>
    </source>
</evidence>
<dbReference type="PROSITE" id="PS51755">
    <property type="entry name" value="OMPR_PHOB"/>
    <property type="match status" value="1"/>
</dbReference>
<sequence length="262" mass="30387">MQHTAVQQEVIGNEKHGPMAWQRFETGRVSKMKTSILLIGVKERTNEIKEVLCAEGYTVLDSTWEDLYREQEFQLTTCSMVIRVMEENHDHKIGEELHCLLEQKEGSVPIIVITSPIPPEQVVAWLDQGVNDVIVEPIQWKVMMARIRNLLRVFANAVQMDEEVIVVHDLKVNLRSRRVSRAGEYLMLTPKEYELLEFLARHVNEACTRSMILREVWGYDFAMDTNVVDVYIKHLRVKVDKGRDIKLIQTVRGIGYMLHTDS</sequence>
<dbReference type="InterPro" id="IPR016032">
    <property type="entry name" value="Sig_transdc_resp-reg_C-effctor"/>
</dbReference>
<dbReference type="GO" id="GO:0000156">
    <property type="term" value="F:phosphorelay response regulator activity"/>
    <property type="evidence" value="ECO:0007669"/>
    <property type="project" value="TreeGrafter"/>
</dbReference>
<dbReference type="SUPFAM" id="SSF46894">
    <property type="entry name" value="C-terminal effector domain of the bipartite response regulators"/>
    <property type="match status" value="1"/>
</dbReference>
<dbReference type="Proteomes" id="UP000526125">
    <property type="component" value="Unassembled WGS sequence"/>
</dbReference>
<dbReference type="InterPro" id="IPR039420">
    <property type="entry name" value="WalR-like"/>
</dbReference>
<evidence type="ECO:0000259" key="7">
    <source>
        <dbReference type="PROSITE" id="PS51755"/>
    </source>
</evidence>
<keyword evidence="9" id="KW-1185">Reference proteome</keyword>
<gene>
    <name evidence="8" type="ORF">HP552_30120</name>
</gene>
<dbReference type="PANTHER" id="PTHR48111:SF22">
    <property type="entry name" value="REGULATOR OF RPOS"/>
    <property type="match status" value="1"/>
</dbReference>
<dbReference type="InterPro" id="IPR001867">
    <property type="entry name" value="OmpR/PhoB-type_DNA-bd"/>
</dbReference>
<proteinExistence type="predicted"/>
<keyword evidence="3" id="KW-0805">Transcription regulation</keyword>
<evidence type="ECO:0000313" key="9">
    <source>
        <dbReference type="Proteomes" id="UP000526125"/>
    </source>
</evidence>
<keyword evidence="4 6" id="KW-0238">DNA-binding</keyword>
<feature type="DNA-binding region" description="OmpR/PhoB-type" evidence="6">
    <location>
        <begin position="162"/>
        <end position="260"/>
    </location>
</feature>
<evidence type="ECO:0000256" key="3">
    <source>
        <dbReference type="ARBA" id="ARBA00023015"/>
    </source>
</evidence>
<dbReference type="FunFam" id="1.10.10.10:FF:000005">
    <property type="entry name" value="Two-component system response regulator"/>
    <property type="match status" value="1"/>
</dbReference>
<dbReference type="Gene3D" id="1.10.10.10">
    <property type="entry name" value="Winged helix-like DNA-binding domain superfamily/Winged helix DNA-binding domain"/>
    <property type="match status" value="1"/>
</dbReference>
<dbReference type="SUPFAM" id="SSF52172">
    <property type="entry name" value="CheY-like"/>
    <property type="match status" value="1"/>
</dbReference>
<reference evidence="8 9" key="1">
    <citation type="submission" date="2020-05" db="EMBL/GenBank/DDBJ databases">
        <title>Genome Sequencing of Type Strains.</title>
        <authorList>
            <person name="Lemaire J.F."/>
            <person name="Inderbitzin P."/>
            <person name="Gregorio O.A."/>
            <person name="Collins S.B."/>
            <person name="Wespe N."/>
            <person name="Knight-Connoni V."/>
        </authorList>
    </citation>
    <scope>NUCLEOTIDE SEQUENCE [LARGE SCALE GENOMIC DNA]</scope>
    <source>
        <strain evidence="8 9">LMG 21957</strain>
    </source>
</reference>
<evidence type="ECO:0000256" key="5">
    <source>
        <dbReference type="ARBA" id="ARBA00023163"/>
    </source>
</evidence>
<dbReference type="RefSeq" id="WP_175399019.1">
    <property type="nucleotide sequence ID" value="NZ_JABMCB010000202.1"/>
</dbReference>
<keyword evidence="5" id="KW-0804">Transcription</keyword>
<dbReference type="GO" id="GO:0000976">
    <property type="term" value="F:transcription cis-regulatory region binding"/>
    <property type="evidence" value="ECO:0007669"/>
    <property type="project" value="TreeGrafter"/>
</dbReference>
<evidence type="ECO:0000256" key="6">
    <source>
        <dbReference type="PROSITE-ProRule" id="PRU01091"/>
    </source>
</evidence>
<evidence type="ECO:0000313" key="8">
    <source>
        <dbReference type="EMBL" id="NUU79462.1"/>
    </source>
</evidence>
<name>A0A7Y6EWM3_9BACL</name>
<organism evidence="8 9">
    <name type="scientific">Paenibacillus xylanilyticus</name>
    <dbReference type="NCBI Taxonomy" id="248903"/>
    <lineage>
        <taxon>Bacteria</taxon>
        <taxon>Bacillati</taxon>
        <taxon>Bacillota</taxon>
        <taxon>Bacilli</taxon>
        <taxon>Bacillales</taxon>
        <taxon>Paenibacillaceae</taxon>
        <taxon>Paenibacillus</taxon>
    </lineage>
</organism>
<dbReference type="GO" id="GO:0005829">
    <property type="term" value="C:cytosol"/>
    <property type="evidence" value="ECO:0007669"/>
    <property type="project" value="TreeGrafter"/>
</dbReference>
<dbReference type="GO" id="GO:0006355">
    <property type="term" value="P:regulation of DNA-templated transcription"/>
    <property type="evidence" value="ECO:0007669"/>
    <property type="project" value="InterPro"/>
</dbReference>
<evidence type="ECO:0000256" key="4">
    <source>
        <dbReference type="ARBA" id="ARBA00023125"/>
    </source>
</evidence>
<feature type="domain" description="OmpR/PhoB-type" evidence="7">
    <location>
        <begin position="162"/>
        <end position="260"/>
    </location>
</feature>
<dbReference type="Pfam" id="PF00486">
    <property type="entry name" value="Trans_reg_C"/>
    <property type="match status" value="1"/>
</dbReference>
<accession>A0A7Y6EWM3</accession>
<dbReference type="CDD" id="cd00383">
    <property type="entry name" value="trans_reg_C"/>
    <property type="match status" value="1"/>
</dbReference>
<dbReference type="PANTHER" id="PTHR48111">
    <property type="entry name" value="REGULATOR OF RPOS"/>
    <property type="match status" value="1"/>
</dbReference>
<dbReference type="InterPro" id="IPR036388">
    <property type="entry name" value="WH-like_DNA-bd_sf"/>
</dbReference>
<dbReference type="AlphaFoldDB" id="A0A7Y6EWM3"/>
<keyword evidence="2" id="KW-0902">Two-component regulatory system</keyword>
<evidence type="ECO:0000256" key="2">
    <source>
        <dbReference type="ARBA" id="ARBA00023012"/>
    </source>
</evidence>
<dbReference type="EMBL" id="JABMCB010000202">
    <property type="protein sequence ID" value="NUU79462.1"/>
    <property type="molecule type" value="Genomic_DNA"/>
</dbReference>
<dbReference type="SMART" id="SM00862">
    <property type="entry name" value="Trans_reg_C"/>
    <property type="match status" value="1"/>
</dbReference>
<dbReference type="GO" id="GO:0032993">
    <property type="term" value="C:protein-DNA complex"/>
    <property type="evidence" value="ECO:0007669"/>
    <property type="project" value="TreeGrafter"/>
</dbReference>